<feature type="region of interest" description="Disordered" evidence="1">
    <location>
        <begin position="60"/>
        <end position="79"/>
    </location>
</feature>
<dbReference type="Proteomes" id="UP000765802">
    <property type="component" value="Unassembled WGS sequence"/>
</dbReference>
<keyword evidence="3" id="KW-1185">Reference proteome</keyword>
<proteinExistence type="predicted"/>
<reference evidence="2 3" key="1">
    <citation type="submission" date="2016-07" db="EMBL/GenBank/DDBJ databases">
        <title>Genome analysis of Flavihumibacter stibioxidans YS-17.</title>
        <authorList>
            <person name="Shi K."/>
            <person name="Han Y."/>
            <person name="Wang G."/>
        </authorList>
    </citation>
    <scope>NUCLEOTIDE SEQUENCE [LARGE SCALE GENOMIC DNA]</scope>
    <source>
        <strain evidence="2 3">YS-17</strain>
    </source>
</reference>
<evidence type="ECO:0000313" key="2">
    <source>
        <dbReference type="EMBL" id="MBC6489968.1"/>
    </source>
</evidence>
<name>A0ABR7M5U2_9BACT</name>
<gene>
    <name evidence="2" type="ORF">BC349_03240</name>
</gene>
<dbReference type="EMBL" id="MBUA01000001">
    <property type="protein sequence ID" value="MBC6489968.1"/>
    <property type="molecule type" value="Genomic_DNA"/>
</dbReference>
<evidence type="ECO:0000256" key="1">
    <source>
        <dbReference type="SAM" id="MobiDB-lite"/>
    </source>
</evidence>
<sequence length="79" mass="8913">MDHKITAFWDNYVKFICYGSDKKSEIAPDNFPSINKIGNAWYFLTGMAWAVYKFEPGPGGTRSQIQLNSVSSGKNDNMI</sequence>
<comment type="caution">
    <text evidence="2">The sequence shown here is derived from an EMBL/GenBank/DDBJ whole genome shotgun (WGS) entry which is preliminary data.</text>
</comment>
<protein>
    <submittedName>
        <fullName evidence="2">Uncharacterized protein</fullName>
    </submittedName>
</protein>
<accession>A0ABR7M5U2</accession>
<organism evidence="2 3">
    <name type="scientific">Flavihumibacter stibioxidans</name>
    <dbReference type="NCBI Taxonomy" id="1834163"/>
    <lineage>
        <taxon>Bacteria</taxon>
        <taxon>Pseudomonadati</taxon>
        <taxon>Bacteroidota</taxon>
        <taxon>Chitinophagia</taxon>
        <taxon>Chitinophagales</taxon>
        <taxon>Chitinophagaceae</taxon>
        <taxon>Flavihumibacter</taxon>
    </lineage>
</organism>
<feature type="compositionally biased region" description="Polar residues" evidence="1">
    <location>
        <begin position="61"/>
        <end position="79"/>
    </location>
</feature>
<evidence type="ECO:0000313" key="3">
    <source>
        <dbReference type="Proteomes" id="UP000765802"/>
    </source>
</evidence>